<name>A0A2A9D296_9MICO</name>
<evidence type="ECO:0000313" key="2">
    <source>
        <dbReference type="Proteomes" id="UP000224915"/>
    </source>
</evidence>
<organism evidence="1 2">
    <name type="scientific">Serinibacter salmoneus</name>
    <dbReference type="NCBI Taxonomy" id="556530"/>
    <lineage>
        <taxon>Bacteria</taxon>
        <taxon>Bacillati</taxon>
        <taxon>Actinomycetota</taxon>
        <taxon>Actinomycetes</taxon>
        <taxon>Micrococcales</taxon>
        <taxon>Beutenbergiaceae</taxon>
        <taxon>Serinibacter</taxon>
    </lineage>
</organism>
<dbReference type="AlphaFoldDB" id="A0A2A9D296"/>
<dbReference type="Proteomes" id="UP000224915">
    <property type="component" value="Unassembled WGS sequence"/>
</dbReference>
<sequence length="64" mass="6852">MVTQAPAPTPDVAAMTSPEGAFELETVGRGSYRVLVTDGHSRVEVPVQVEDEDVEVEVELPQDA</sequence>
<dbReference type="EMBL" id="PDJD01000001">
    <property type="protein sequence ID" value="PFG19979.1"/>
    <property type="molecule type" value="Genomic_DNA"/>
</dbReference>
<keyword evidence="2" id="KW-1185">Reference proteome</keyword>
<proteinExistence type="predicted"/>
<gene>
    <name evidence="1" type="ORF">ATL40_1559</name>
</gene>
<protein>
    <recommendedName>
        <fullName evidence="3">Carboxypeptidase family protein</fullName>
    </recommendedName>
</protein>
<evidence type="ECO:0008006" key="3">
    <source>
        <dbReference type="Google" id="ProtNLM"/>
    </source>
</evidence>
<comment type="caution">
    <text evidence="1">The sequence shown here is derived from an EMBL/GenBank/DDBJ whole genome shotgun (WGS) entry which is preliminary data.</text>
</comment>
<reference evidence="1 2" key="1">
    <citation type="submission" date="2017-10" db="EMBL/GenBank/DDBJ databases">
        <title>Sequencing the genomes of 1000 actinobacteria strains.</title>
        <authorList>
            <person name="Klenk H.-P."/>
        </authorList>
    </citation>
    <scope>NUCLEOTIDE SEQUENCE [LARGE SCALE GENOMIC DNA]</scope>
    <source>
        <strain evidence="1 2">DSM 21801</strain>
    </source>
</reference>
<accession>A0A2A9D296</accession>
<evidence type="ECO:0000313" key="1">
    <source>
        <dbReference type="EMBL" id="PFG19979.1"/>
    </source>
</evidence>